<dbReference type="CDD" id="cd23767">
    <property type="entry name" value="IQCD"/>
    <property type="match status" value="1"/>
</dbReference>
<keyword evidence="7" id="KW-1185">Reference proteome</keyword>
<evidence type="ECO:0000313" key="7">
    <source>
        <dbReference type="Proteomes" id="UP000187609"/>
    </source>
</evidence>
<evidence type="ECO:0000256" key="1">
    <source>
        <dbReference type="ARBA" id="ARBA00022860"/>
    </source>
</evidence>
<organism evidence="6 7">
    <name type="scientific">Nicotiana attenuata</name>
    <name type="common">Coyote tobacco</name>
    <dbReference type="NCBI Taxonomy" id="49451"/>
    <lineage>
        <taxon>Eukaryota</taxon>
        <taxon>Viridiplantae</taxon>
        <taxon>Streptophyta</taxon>
        <taxon>Embryophyta</taxon>
        <taxon>Tracheophyta</taxon>
        <taxon>Spermatophyta</taxon>
        <taxon>Magnoliopsida</taxon>
        <taxon>eudicotyledons</taxon>
        <taxon>Gunneridae</taxon>
        <taxon>Pentapetalae</taxon>
        <taxon>asterids</taxon>
        <taxon>lamiids</taxon>
        <taxon>Solanales</taxon>
        <taxon>Solanaceae</taxon>
        <taxon>Nicotianoideae</taxon>
        <taxon>Nicotianeae</taxon>
        <taxon>Nicotiana</taxon>
    </lineage>
</organism>
<dbReference type="Pfam" id="PF00612">
    <property type="entry name" value="IQ"/>
    <property type="match status" value="2"/>
</dbReference>
<accession>A0A1J6KLR7</accession>
<evidence type="ECO:0000256" key="4">
    <source>
        <dbReference type="SAM" id="MobiDB-lite"/>
    </source>
</evidence>
<dbReference type="OMA" id="SCFRAYL"/>
<feature type="domain" description="DUF4005" evidence="5">
    <location>
        <begin position="360"/>
        <end position="442"/>
    </location>
</feature>
<dbReference type="OrthoDB" id="1298402at2759"/>
<protein>
    <recommendedName>
        <fullName evidence="5">DUF4005 domain-containing protein</fullName>
    </recommendedName>
</protein>
<dbReference type="KEGG" id="nau:109217258"/>
<dbReference type="InterPro" id="IPR025064">
    <property type="entry name" value="DUF4005"/>
</dbReference>
<dbReference type="SMART" id="SM00015">
    <property type="entry name" value="IQ"/>
    <property type="match status" value="2"/>
</dbReference>
<evidence type="ECO:0000313" key="6">
    <source>
        <dbReference type="EMBL" id="OIT22695.1"/>
    </source>
</evidence>
<keyword evidence="1" id="KW-0112">Calmodulin-binding</keyword>
<dbReference type="InterPro" id="IPR000048">
    <property type="entry name" value="IQ_motif_EF-hand-BS"/>
</dbReference>
<comment type="subunit">
    <text evidence="3">Binds to multiple calmodulin (CaM) in the presence of Ca(2+) and CaM-like proteins.</text>
</comment>
<dbReference type="AlphaFoldDB" id="A0A1J6KLR7"/>
<dbReference type="GO" id="GO:0005516">
    <property type="term" value="F:calmodulin binding"/>
    <property type="evidence" value="ECO:0007669"/>
    <property type="project" value="UniProtKB-KW"/>
</dbReference>
<dbReference type="PANTHER" id="PTHR32295">
    <property type="entry name" value="IQ-DOMAIN 5-RELATED"/>
    <property type="match status" value="1"/>
</dbReference>
<evidence type="ECO:0000259" key="5">
    <source>
        <dbReference type="Pfam" id="PF13178"/>
    </source>
</evidence>
<sequence>MGKSLNCFKGLLGLKKRPDHSPSSSPLSGNTNPYPTQTIKPTKKKWSFIKSYRSEKDYYQHHYDHQPLNAAHISYHGTLPTSFHGGHDVGLDPTKHAIAIAEATAVAAEAAIAAAQAAAAVAKLTTSGRFMTTTSSMTCVSRTGAASRNREEWAAILIQSHFRAYLARRALRALKGLAKLQAVVRGHIVRKQTADTLRRTRALVNLDPATPEKLEHAVRHRNMKHVETFMLKKQAPKSNIKATGTEEVYMIHTDCSRIDARSRKHGGSTAKTTSIDDDKSDKIVKIDIEKPYVNPRNFFQSSHINLKSEQYSYSLPASKDATARQTVTTPSSCGSQSLSLLKLNQDADEEASFCTADNNPKFSSASSQCGSSRRRLFTTTKSNASRNCSNGYQGHPNYMSYTESAKAKLRSMSEPKQRPRYERSSTMKRYSVNVDSESRKVSAFHPNFTNKAYPSSVRDRSAFSGGLLHRY</sequence>
<evidence type="ECO:0000256" key="2">
    <source>
        <dbReference type="ARBA" id="ARBA00024341"/>
    </source>
</evidence>
<dbReference type="Pfam" id="PF13178">
    <property type="entry name" value="DUF4005"/>
    <property type="match status" value="1"/>
</dbReference>
<reference evidence="6" key="1">
    <citation type="submission" date="2016-11" db="EMBL/GenBank/DDBJ databases">
        <title>The genome of Nicotiana attenuata.</title>
        <authorList>
            <person name="Xu S."/>
            <person name="Brockmoeller T."/>
            <person name="Gaquerel E."/>
            <person name="Navarro A."/>
            <person name="Kuhl H."/>
            <person name="Gase K."/>
            <person name="Ling Z."/>
            <person name="Zhou W."/>
            <person name="Kreitzer C."/>
            <person name="Stanke M."/>
            <person name="Tang H."/>
            <person name="Lyons E."/>
            <person name="Pandey P."/>
            <person name="Pandey S.P."/>
            <person name="Timmermann B."/>
            <person name="Baldwin I.T."/>
        </authorList>
    </citation>
    <scope>NUCLEOTIDE SEQUENCE [LARGE SCALE GENOMIC DNA]</scope>
    <source>
        <strain evidence="6">UT</strain>
    </source>
</reference>
<dbReference type="SMR" id="A0A1J6KLR7"/>
<name>A0A1J6KLR7_NICAT</name>
<proteinExistence type="inferred from homology"/>
<feature type="region of interest" description="Disordered" evidence="4">
    <location>
        <begin position="13"/>
        <end position="37"/>
    </location>
</feature>
<dbReference type="PANTHER" id="PTHR32295:SF11">
    <property type="entry name" value="PROTEIN IQ-DOMAIN 22"/>
    <property type="match status" value="1"/>
</dbReference>
<dbReference type="PROSITE" id="PS50096">
    <property type="entry name" value="IQ"/>
    <property type="match status" value="2"/>
</dbReference>
<comment type="similarity">
    <text evidence="2">Belongs to the IQD family.</text>
</comment>
<feature type="compositionally biased region" description="Polar residues" evidence="4">
    <location>
        <begin position="21"/>
        <end position="37"/>
    </location>
</feature>
<comment type="caution">
    <text evidence="6">The sequence shown here is derived from an EMBL/GenBank/DDBJ whole genome shotgun (WGS) entry which is preliminary data.</text>
</comment>
<evidence type="ECO:0000256" key="3">
    <source>
        <dbReference type="ARBA" id="ARBA00024378"/>
    </source>
</evidence>
<dbReference type="Proteomes" id="UP000187609">
    <property type="component" value="Unassembled WGS sequence"/>
</dbReference>
<dbReference type="Gramene" id="OIT22695">
    <property type="protein sequence ID" value="OIT22695"/>
    <property type="gene ID" value="A4A49_30059"/>
</dbReference>
<gene>
    <name evidence="6" type="ORF">A4A49_30059</name>
</gene>
<dbReference type="Gene3D" id="1.20.5.190">
    <property type="match status" value="1"/>
</dbReference>
<dbReference type="EMBL" id="MJEQ01003548">
    <property type="protein sequence ID" value="OIT22695.1"/>
    <property type="molecule type" value="Genomic_DNA"/>
</dbReference>
<dbReference type="STRING" id="49451.A0A1J6KLR7"/>